<evidence type="ECO:0000256" key="5">
    <source>
        <dbReference type="ARBA" id="ARBA00022676"/>
    </source>
</evidence>
<evidence type="ECO:0000313" key="12">
    <source>
        <dbReference type="Proteomes" id="UP000221168"/>
    </source>
</evidence>
<dbReference type="SUPFAM" id="SSF53756">
    <property type="entry name" value="UDP-Glycosyltransferase/glycogen phosphorylase"/>
    <property type="match status" value="1"/>
</dbReference>
<comment type="caution">
    <text evidence="11">The sequence shown here is derived from an EMBL/GenBank/DDBJ whole genome shotgun (WGS) entry which is preliminary data.</text>
</comment>
<feature type="domain" description="Starch synthase catalytic" evidence="10">
    <location>
        <begin position="2"/>
        <end position="237"/>
    </location>
</feature>
<dbReference type="InterPro" id="IPR013534">
    <property type="entry name" value="Starch_synth_cat_dom"/>
</dbReference>
<dbReference type="EC" id="2.4.1.21" evidence="8"/>
<dbReference type="GO" id="GO:0009011">
    <property type="term" value="F:alpha-1,4-glucan glucosyltransferase (ADP-glucose donor) activity"/>
    <property type="evidence" value="ECO:0007669"/>
    <property type="project" value="UniProtKB-UniRule"/>
</dbReference>
<protein>
    <recommendedName>
        <fullName evidence="8">Glycogen synthase</fullName>
        <ecNumber evidence="8">2.4.1.21</ecNumber>
    </recommendedName>
    <alternativeName>
        <fullName evidence="8">Starch [bacterial glycogen] synthase</fullName>
    </alternativeName>
</protein>
<dbReference type="NCBIfam" id="NF001899">
    <property type="entry name" value="PRK00654.1-2"/>
    <property type="match status" value="1"/>
</dbReference>
<evidence type="ECO:0000256" key="4">
    <source>
        <dbReference type="ARBA" id="ARBA00010281"/>
    </source>
</evidence>
<dbReference type="GO" id="GO:0004373">
    <property type="term" value="F:alpha-1,4-glucan glucosyltransferase (UDP-glucose donor) activity"/>
    <property type="evidence" value="ECO:0007669"/>
    <property type="project" value="InterPro"/>
</dbReference>
<dbReference type="Pfam" id="PF00534">
    <property type="entry name" value="Glycos_transf_1"/>
    <property type="match status" value="1"/>
</dbReference>
<dbReference type="GO" id="GO:0005978">
    <property type="term" value="P:glycogen biosynthetic process"/>
    <property type="evidence" value="ECO:0007669"/>
    <property type="project" value="UniProtKB-UniRule"/>
</dbReference>
<dbReference type="GO" id="GO:0005829">
    <property type="term" value="C:cytosol"/>
    <property type="evidence" value="ECO:0007669"/>
    <property type="project" value="TreeGrafter"/>
</dbReference>
<evidence type="ECO:0000256" key="1">
    <source>
        <dbReference type="ARBA" id="ARBA00001478"/>
    </source>
</evidence>
<dbReference type="AlphaFoldDB" id="A0A2G1QPZ2"/>
<evidence type="ECO:0000313" key="11">
    <source>
        <dbReference type="EMBL" id="PHP67288.1"/>
    </source>
</evidence>
<comment type="similarity">
    <text evidence="4 8">Belongs to the glycosyltransferase 1 family. Bacterial/plant glycogen synthase subfamily.</text>
</comment>
<comment type="function">
    <text evidence="2 8">Synthesizes alpha-1,4-glucan chains using ADP-glucose.</text>
</comment>
<evidence type="ECO:0000256" key="2">
    <source>
        <dbReference type="ARBA" id="ARBA00002764"/>
    </source>
</evidence>
<accession>A0A2G1QPZ2</accession>
<evidence type="ECO:0000256" key="6">
    <source>
        <dbReference type="ARBA" id="ARBA00022679"/>
    </source>
</evidence>
<dbReference type="UniPathway" id="UPA00164"/>
<dbReference type="PANTHER" id="PTHR45825">
    <property type="entry name" value="GRANULE-BOUND STARCH SYNTHASE 1, CHLOROPLASTIC/AMYLOPLASTIC"/>
    <property type="match status" value="1"/>
</dbReference>
<feature type="domain" description="Glycosyl transferase family 1" evidence="9">
    <location>
        <begin position="291"/>
        <end position="441"/>
    </location>
</feature>
<evidence type="ECO:0000256" key="8">
    <source>
        <dbReference type="HAMAP-Rule" id="MF_00484"/>
    </source>
</evidence>
<dbReference type="RefSeq" id="WP_099306115.1">
    <property type="nucleotide sequence ID" value="NZ_PDVP01000004.1"/>
</dbReference>
<gene>
    <name evidence="8" type="primary">glgA</name>
    <name evidence="11" type="ORF">CSC94_09600</name>
</gene>
<dbReference type="PANTHER" id="PTHR45825:SF11">
    <property type="entry name" value="ALPHA AMYLASE DOMAIN-CONTAINING PROTEIN"/>
    <property type="match status" value="1"/>
</dbReference>
<organism evidence="11 12">
    <name type="scientific">Zhengella mangrovi</name>
    <dbReference type="NCBI Taxonomy" id="1982044"/>
    <lineage>
        <taxon>Bacteria</taxon>
        <taxon>Pseudomonadati</taxon>
        <taxon>Pseudomonadota</taxon>
        <taxon>Alphaproteobacteria</taxon>
        <taxon>Hyphomicrobiales</taxon>
        <taxon>Notoacmeibacteraceae</taxon>
        <taxon>Zhengella</taxon>
    </lineage>
</organism>
<comment type="pathway">
    <text evidence="3 8">Glycan biosynthesis; glycogen biosynthesis.</text>
</comment>
<comment type="catalytic activity">
    <reaction evidence="1 8">
        <text>[(1-&gt;4)-alpha-D-glucosyl](n) + ADP-alpha-D-glucose = [(1-&gt;4)-alpha-D-glucosyl](n+1) + ADP + H(+)</text>
        <dbReference type="Rhea" id="RHEA:18189"/>
        <dbReference type="Rhea" id="RHEA-COMP:9584"/>
        <dbReference type="Rhea" id="RHEA-COMP:9587"/>
        <dbReference type="ChEBI" id="CHEBI:15378"/>
        <dbReference type="ChEBI" id="CHEBI:15444"/>
        <dbReference type="ChEBI" id="CHEBI:57498"/>
        <dbReference type="ChEBI" id="CHEBI:456216"/>
        <dbReference type="EC" id="2.4.1.21"/>
    </reaction>
</comment>
<name>A0A2G1QPZ2_9HYPH</name>
<dbReference type="InterPro" id="IPR011835">
    <property type="entry name" value="GS/SS"/>
</dbReference>
<proteinExistence type="inferred from homology"/>
<keyword evidence="12" id="KW-1185">Reference proteome</keyword>
<reference evidence="11 12" key="1">
    <citation type="submission" date="2017-10" db="EMBL/GenBank/DDBJ databases">
        <title>Sedimentibacterium mangrovi gen. nov., sp. nov., a novel member of family Phyllobacteriacea isolated from mangrove sediment.</title>
        <authorList>
            <person name="Liao H."/>
            <person name="Tian Y."/>
        </authorList>
    </citation>
    <scope>NUCLEOTIDE SEQUENCE [LARGE SCALE GENOMIC DNA]</scope>
    <source>
        <strain evidence="11 12">X9-2-2</strain>
    </source>
</reference>
<keyword evidence="6 8" id="KW-0808">Transferase</keyword>
<evidence type="ECO:0000259" key="9">
    <source>
        <dbReference type="Pfam" id="PF00534"/>
    </source>
</evidence>
<dbReference type="CDD" id="cd03791">
    <property type="entry name" value="GT5_Glycogen_synthase_DULL1-like"/>
    <property type="match status" value="1"/>
</dbReference>
<feature type="binding site" evidence="8">
    <location>
        <position position="15"/>
    </location>
    <ligand>
        <name>ADP-alpha-D-glucose</name>
        <dbReference type="ChEBI" id="CHEBI:57498"/>
    </ligand>
</feature>
<dbReference type="Gene3D" id="3.40.50.2000">
    <property type="entry name" value="Glycogen Phosphorylase B"/>
    <property type="match status" value="2"/>
</dbReference>
<dbReference type="OrthoDB" id="9808590at2"/>
<dbReference type="NCBIfam" id="TIGR02095">
    <property type="entry name" value="glgA"/>
    <property type="match status" value="1"/>
</dbReference>
<evidence type="ECO:0000256" key="7">
    <source>
        <dbReference type="ARBA" id="ARBA00023056"/>
    </source>
</evidence>
<keyword evidence="5 8" id="KW-0328">Glycosyltransferase</keyword>
<sequence length="483" mass="51130">MNVLSVTSEIFPLIKTGGLADVAGALPPALARHGVKVRSMLPAYPSVRARLGKTKPKAVAHFDALFGGKADLLAVRHGGLDLLLLDAPHLFDRDGGPYSDHSGNDYSDNWKRFAAFSLVAAAVAQGAVKGYQPDIVHVHDWQAAMVPVYLRHSGKPHPATVITVHNLAFQGQFAPSVFSELGLPPQAWSLEGVEYYGTVGFLKAGLHAADAITTVSPTYAQEIRTAEFGMGLEGLINGRADALHGIVNGIDTEIWNPETDDALAKTFSARTLKGRKANRRVVEERFGLDGDNAPLFCVISRLTWQKGMDVLAGALDELVAMGGKLAVLGSGDKGLEGLMLAAQARHKGRIGVVVSYDEPLSHLVQAGSDAILVPSRFEPCGLTQLCGLRYGCIPVVTRTGGLADTVIDANHAALNAGVATGVQFAPLSHDALVAALARTIALHGDTKTWATMQKRAMAADVSWDASGLRYVDLFASLIQKGAS</sequence>
<evidence type="ECO:0000256" key="3">
    <source>
        <dbReference type="ARBA" id="ARBA00004964"/>
    </source>
</evidence>
<dbReference type="Proteomes" id="UP000221168">
    <property type="component" value="Unassembled WGS sequence"/>
</dbReference>
<dbReference type="HAMAP" id="MF_00484">
    <property type="entry name" value="Glycogen_synth"/>
    <property type="match status" value="1"/>
</dbReference>
<evidence type="ECO:0000259" key="10">
    <source>
        <dbReference type="Pfam" id="PF08323"/>
    </source>
</evidence>
<dbReference type="EMBL" id="PDVP01000004">
    <property type="protein sequence ID" value="PHP67288.1"/>
    <property type="molecule type" value="Genomic_DNA"/>
</dbReference>
<dbReference type="Pfam" id="PF08323">
    <property type="entry name" value="Glyco_transf_5"/>
    <property type="match status" value="1"/>
</dbReference>
<keyword evidence="7 8" id="KW-0320">Glycogen biosynthesis</keyword>
<dbReference type="InterPro" id="IPR001296">
    <property type="entry name" value="Glyco_trans_1"/>
</dbReference>